<feature type="compositionally biased region" description="Low complexity" evidence="2">
    <location>
        <begin position="40"/>
        <end position="50"/>
    </location>
</feature>
<feature type="compositionally biased region" description="Polar residues" evidence="2">
    <location>
        <begin position="390"/>
        <end position="403"/>
    </location>
</feature>
<dbReference type="Gene3D" id="2.60.40.4270">
    <property type="entry name" value="Listeria-Bacteroides repeat domain"/>
    <property type="match status" value="5"/>
</dbReference>
<evidence type="ECO:0000256" key="3">
    <source>
        <dbReference type="SAM" id="Phobius"/>
    </source>
</evidence>
<dbReference type="RefSeq" id="WP_183328521.1">
    <property type="nucleotide sequence ID" value="NZ_JACHHK010000004.1"/>
</dbReference>
<protein>
    <submittedName>
        <fullName evidence="4">Putative repeat protein (TIGR02543 family)</fullName>
    </submittedName>
</protein>
<gene>
    <name evidence="4" type="ORF">HNQ47_001246</name>
</gene>
<comment type="subcellular location">
    <subcellularLocation>
        <location evidence="1">Cell envelope</location>
    </subcellularLocation>
</comment>
<organism evidence="4 5">
    <name type="scientific">Catenisphaera adipataccumulans</name>
    <dbReference type="NCBI Taxonomy" id="700500"/>
    <lineage>
        <taxon>Bacteria</taxon>
        <taxon>Bacillati</taxon>
        <taxon>Bacillota</taxon>
        <taxon>Erysipelotrichia</taxon>
        <taxon>Erysipelotrichales</taxon>
        <taxon>Erysipelotrichaceae</taxon>
        <taxon>Catenisphaera</taxon>
    </lineage>
</organism>
<accession>A0A7W8CX38</accession>
<comment type="caution">
    <text evidence="4">The sequence shown here is derived from an EMBL/GenBank/DDBJ whole genome shotgun (WGS) entry which is preliminary data.</text>
</comment>
<dbReference type="Proteomes" id="UP000539953">
    <property type="component" value="Unassembled WGS sequence"/>
</dbReference>
<feature type="region of interest" description="Disordered" evidence="2">
    <location>
        <begin position="390"/>
        <end position="413"/>
    </location>
</feature>
<proteinExistence type="predicted"/>
<dbReference type="EMBL" id="JACHHK010000004">
    <property type="protein sequence ID" value="MBB5183225.1"/>
    <property type="molecule type" value="Genomic_DNA"/>
</dbReference>
<sequence>MKRGIIKNIVRWAMTAIIITTMTFAMVFSNVSVHSGQTIAAEETTETSADPDSRSSDESSDETSEDTSSKQTPSENKTDESKSAPEDPAETEKETKTEQQSLSAIIYTDGSYQQKSKTKDQITLTGMMPENAEVKAYPVSVKIEGAKTIAAYDITIFDQDGNTFEPDRTIQVKIQTEEAMDTEKTIEVQHKENIDSQPESIAITSNSKHDVTFEASQFSIYAVGEHYTDTWIFQDEDGTEVYKEILSSGETPVKPATPEKEGYRFIGWKDESGNILSDDAFSTAIGTLTADETHVYTAAYEKVYHVSYAGAASSDAGIIAVQDYSEGETLNTGTVTFVPAEGYVFKGWSTTTDGSSPVSDSTTVTEDMTLYPIVEKGYWITYHSNGGTAQEPTFVKQSQTPSEGSPADPLSVTPTRKGYTFAGWYKDEALTEEWTSTDNTTTLTGNTDLYAKWEPAETTFQVIIMQENNTSTGYDYVESQSFDAMTDSTITLTQPSGSSSIRMAYTDSNGSQTDTFSNSAYDYFHINTDKTLDSSNSSVTVSGDGSTKIYVYYDRNTYTFEFHLNSYNASMAKDGVTYRDFSYSGGANYYTFTAKYGESITEWPYRGNATFSNSSYGYQWTGWRDANASQYGYAYSQMNRTVVESDMIPNSLKNTDNATITVYGAWDAGASLYYIHFYEDKDDGTQEELTDYYFEAYSTTSGWVAADLRGFTKEDSKTTVSSSRKVSFYYTRNKYTIDFYTADGSSVAHESSVPYDYVVKTSLDDQSDQYYLNPTAPEDDYIFEGWYTSPTFEEGTEFEFDDSYKMPDNNISLYPKWSPPSYTVSFDLNGADGSIDSQTVVKNNTASEPDDPVREGYEFVGWFNEDGSAFSFDTPITADTTLVAH</sequence>
<keyword evidence="5" id="KW-1185">Reference proteome</keyword>
<feature type="transmembrane region" description="Helical" evidence="3">
    <location>
        <begin position="12"/>
        <end position="31"/>
    </location>
</feature>
<dbReference type="Pfam" id="PF09479">
    <property type="entry name" value="Flg_new"/>
    <property type="match status" value="5"/>
</dbReference>
<keyword evidence="3" id="KW-1133">Transmembrane helix</keyword>
<feature type="compositionally biased region" description="Basic and acidic residues" evidence="2">
    <location>
        <begin position="76"/>
        <end position="97"/>
    </location>
</feature>
<dbReference type="InterPro" id="IPR042229">
    <property type="entry name" value="Listeria/Bacterioides_rpt_sf"/>
</dbReference>
<evidence type="ECO:0000256" key="2">
    <source>
        <dbReference type="SAM" id="MobiDB-lite"/>
    </source>
</evidence>
<dbReference type="InterPro" id="IPR013378">
    <property type="entry name" value="InlB-like_B-rpt"/>
</dbReference>
<keyword evidence="3" id="KW-0472">Membrane</keyword>
<reference evidence="4 5" key="1">
    <citation type="submission" date="2020-08" db="EMBL/GenBank/DDBJ databases">
        <title>Genomic Encyclopedia of Type Strains, Phase IV (KMG-IV): sequencing the most valuable type-strain genomes for metagenomic binning, comparative biology and taxonomic classification.</title>
        <authorList>
            <person name="Goeker M."/>
        </authorList>
    </citation>
    <scope>NUCLEOTIDE SEQUENCE [LARGE SCALE GENOMIC DNA]</scope>
    <source>
        <strain evidence="4 5">DSM 25799</strain>
    </source>
</reference>
<dbReference type="NCBIfam" id="TIGR02543">
    <property type="entry name" value="List_Bact_rpt"/>
    <property type="match status" value="1"/>
</dbReference>
<evidence type="ECO:0000313" key="4">
    <source>
        <dbReference type="EMBL" id="MBB5183225.1"/>
    </source>
</evidence>
<evidence type="ECO:0000256" key="1">
    <source>
        <dbReference type="ARBA" id="ARBA00004196"/>
    </source>
</evidence>
<dbReference type="GO" id="GO:0030313">
    <property type="term" value="C:cell envelope"/>
    <property type="evidence" value="ECO:0007669"/>
    <property type="project" value="UniProtKB-SubCell"/>
</dbReference>
<keyword evidence="3" id="KW-0812">Transmembrane</keyword>
<dbReference type="AlphaFoldDB" id="A0A7W8CX38"/>
<feature type="region of interest" description="Disordered" evidence="2">
    <location>
        <begin position="39"/>
        <end position="100"/>
    </location>
</feature>
<name>A0A7W8CX38_9FIRM</name>
<evidence type="ECO:0000313" key="5">
    <source>
        <dbReference type="Proteomes" id="UP000539953"/>
    </source>
</evidence>